<dbReference type="PANTHER" id="PTHR21600:SF44">
    <property type="entry name" value="RIBOSOMAL LARGE SUBUNIT PSEUDOURIDINE SYNTHASE D"/>
    <property type="match status" value="1"/>
</dbReference>
<dbReference type="InterPro" id="IPR006224">
    <property type="entry name" value="PsdUridine_synth_RluA-like_CS"/>
</dbReference>
<dbReference type="Gene3D" id="3.30.2350.10">
    <property type="entry name" value="Pseudouridine synthase"/>
    <property type="match status" value="1"/>
</dbReference>
<dbReference type="NCBIfam" id="TIGR00005">
    <property type="entry name" value="rluA_subfam"/>
    <property type="match status" value="1"/>
</dbReference>
<comment type="function">
    <text evidence="3">Responsible for synthesis of pseudouridine from uracil.</text>
</comment>
<evidence type="ECO:0000256" key="1">
    <source>
        <dbReference type="ARBA" id="ARBA00010876"/>
    </source>
</evidence>
<dbReference type="PANTHER" id="PTHR21600">
    <property type="entry name" value="MITOCHONDRIAL RNA PSEUDOURIDINE SYNTHASE"/>
    <property type="match status" value="1"/>
</dbReference>
<dbReference type="EMBL" id="QDKL01000002">
    <property type="protein sequence ID" value="RZF21885.1"/>
    <property type="molecule type" value="Genomic_DNA"/>
</dbReference>
<dbReference type="Proteomes" id="UP000443582">
    <property type="component" value="Unassembled WGS sequence"/>
</dbReference>
<reference evidence="6" key="1">
    <citation type="journal article" date="2019" name="Int. J. Syst. Evol. Microbiol.">
        <title>Halobacteriovorax valvorus sp. nov., a novel prokaryotic predator isolated from coastal seawater of China.</title>
        <authorList>
            <person name="Chen M.-X."/>
        </authorList>
    </citation>
    <scope>NUCLEOTIDE SEQUENCE [LARGE SCALE GENOMIC DNA]</scope>
    <source>
        <strain evidence="6">BL9</strain>
    </source>
</reference>
<gene>
    <name evidence="5" type="ORF">DAY19_09350</name>
</gene>
<organism evidence="5 6">
    <name type="scientific">Halobacteriovorax vibrionivorans</name>
    <dbReference type="NCBI Taxonomy" id="2152716"/>
    <lineage>
        <taxon>Bacteria</taxon>
        <taxon>Pseudomonadati</taxon>
        <taxon>Bdellovibrionota</taxon>
        <taxon>Bacteriovoracia</taxon>
        <taxon>Bacteriovoracales</taxon>
        <taxon>Halobacteriovoraceae</taxon>
        <taxon>Halobacteriovorax</taxon>
    </lineage>
</organism>
<dbReference type="InterPro" id="IPR050188">
    <property type="entry name" value="RluA_PseudoU_synthase"/>
</dbReference>
<feature type="domain" description="Pseudouridine synthase RsuA/RluA-like" evidence="4">
    <location>
        <begin position="92"/>
        <end position="247"/>
    </location>
</feature>
<evidence type="ECO:0000259" key="4">
    <source>
        <dbReference type="Pfam" id="PF00849"/>
    </source>
</evidence>
<keyword evidence="6" id="KW-1185">Reference proteome</keyword>
<comment type="similarity">
    <text evidence="1 3">Belongs to the pseudouridine synthase RluA family.</text>
</comment>
<dbReference type="Pfam" id="PF00849">
    <property type="entry name" value="PseudoU_synth_2"/>
    <property type="match status" value="1"/>
</dbReference>
<dbReference type="InterPro" id="IPR020103">
    <property type="entry name" value="PsdUridine_synth_cat_dom_sf"/>
</dbReference>
<evidence type="ECO:0000313" key="6">
    <source>
        <dbReference type="Proteomes" id="UP000443582"/>
    </source>
</evidence>
<evidence type="ECO:0000256" key="3">
    <source>
        <dbReference type="RuleBase" id="RU362028"/>
    </source>
</evidence>
<evidence type="ECO:0000313" key="5">
    <source>
        <dbReference type="EMBL" id="RZF21885.1"/>
    </source>
</evidence>
<dbReference type="EC" id="5.4.99.-" evidence="3"/>
<dbReference type="RefSeq" id="WP_115361731.1">
    <property type="nucleotide sequence ID" value="NZ_QDKL01000002.1"/>
</dbReference>
<accession>A0ABY0IH17</accession>
<comment type="catalytic activity">
    <reaction evidence="3">
        <text>a uridine in RNA = a pseudouridine in RNA</text>
        <dbReference type="Rhea" id="RHEA:48348"/>
        <dbReference type="Rhea" id="RHEA-COMP:12068"/>
        <dbReference type="Rhea" id="RHEA-COMP:12069"/>
        <dbReference type="ChEBI" id="CHEBI:65314"/>
        <dbReference type="ChEBI" id="CHEBI:65315"/>
    </reaction>
</comment>
<evidence type="ECO:0000256" key="2">
    <source>
        <dbReference type="ARBA" id="ARBA00023235"/>
    </source>
</evidence>
<sequence>MSDQANSFVITVTQEDHDEFSRLDQVLASKLEQSRSFLKELYKKGAITSETKIELKKMPPVGTQVYVDVPPPRESTAKAEDIPLKILFEDEHLAIVVKPVGMVTHPAPGNYTGTLVNAILHHCKDIQGVGDEKRPGIVHRLDKGTSGVMVVAKTQKCHEGLVNLFQAHDIDRYYEAISISTKLPPEGRLESTIGRHPNNRLKMAVDVRNGKKAVTNFKVLKYYQNLSHVELKLETGRTHQIRVHLSQLLNGHILMDPLYGVPKSDLKKVDTRLRAIIKDYEHPFLHAKILGFVHPITKEKLYFEEPPPPVFQEVLDFLESEL</sequence>
<protein>
    <recommendedName>
        <fullName evidence="3">Pseudouridine synthase</fullName>
        <ecNumber evidence="3">5.4.99.-</ecNumber>
    </recommendedName>
</protein>
<name>A0ABY0IH17_9BACT</name>
<dbReference type="SUPFAM" id="SSF55120">
    <property type="entry name" value="Pseudouridine synthase"/>
    <property type="match status" value="1"/>
</dbReference>
<dbReference type="InterPro" id="IPR006145">
    <property type="entry name" value="PsdUridine_synth_RsuA/RluA"/>
</dbReference>
<dbReference type="CDD" id="cd02869">
    <property type="entry name" value="PseudoU_synth_RluA_like"/>
    <property type="match status" value="1"/>
</dbReference>
<proteinExistence type="inferred from homology"/>
<keyword evidence="2 3" id="KW-0413">Isomerase</keyword>
<dbReference type="InterPro" id="IPR006225">
    <property type="entry name" value="PsdUridine_synth_RluC/D"/>
</dbReference>
<comment type="caution">
    <text evidence="5">The sequence shown here is derived from an EMBL/GenBank/DDBJ whole genome shotgun (WGS) entry which is preliminary data.</text>
</comment>
<dbReference type="PROSITE" id="PS01129">
    <property type="entry name" value="PSI_RLU"/>
    <property type="match status" value="1"/>
</dbReference>